<keyword evidence="1" id="KW-0472">Membrane</keyword>
<gene>
    <name evidence="2" type="ORF">VNI00_013145</name>
</gene>
<dbReference type="Proteomes" id="UP001383192">
    <property type="component" value="Unassembled WGS sequence"/>
</dbReference>
<name>A0AAW0C049_9AGAR</name>
<comment type="caution">
    <text evidence="2">The sequence shown here is derived from an EMBL/GenBank/DDBJ whole genome shotgun (WGS) entry which is preliminary data.</text>
</comment>
<keyword evidence="1" id="KW-0812">Transmembrane</keyword>
<feature type="transmembrane region" description="Helical" evidence="1">
    <location>
        <begin position="20"/>
        <end position="39"/>
    </location>
</feature>
<keyword evidence="3" id="KW-1185">Reference proteome</keyword>
<accession>A0AAW0C049</accession>
<evidence type="ECO:0008006" key="4">
    <source>
        <dbReference type="Google" id="ProtNLM"/>
    </source>
</evidence>
<evidence type="ECO:0000313" key="3">
    <source>
        <dbReference type="Proteomes" id="UP001383192"/>
    </source>
</evidence>
<dbReference type="AlphaFoldDB" id="A0AAW0C049"/>
<keyword evidence="1" id="KW-1133">Transmembrane helix</keyword>
<dbReference type="EMBL" id="JAYKXP010000065">
    <property type="protein sequence ID" value="KAK7032397.1"/>
    <property type="molecule type" value="Genomic_DNA"/>
</dbReference>
<evidence type="ECO:0000313" key="2">
    <source>
        <dbReference type="EMBL" id="KAK7032397.1"/>
    </source>
</evidence>
<organism evidence="2 3">
    <name type="scientific">Paramarasmius palmivorus</name>
    <dbReference type="NCBI Taxonomy" id="297713"/>
    <lineage>
        <taxon>Eukaryota</taxon>
        <taxon>Fungi</taxon>
        <taxon>Dikarya</taxon>
        <taxon>Basidiomycota</taxon>
        <taxon>Agaricomycotina</taxon>
        <taxon>Agaricomycetes</taxon>
        <taxon>Agaricomycetidae</taxon>
        <taxon>Agaricales</taxon>
        <taxon>Marasmiineae</taxon>
        <taxon>Marasmiaceae</taxon>
        <taxon>Paramarasmius</taxon>
    </lineage>
</organism>
<reference evidence="2 3" key="1">
    <citation type="submission" date="2024-01" db="EMBL/GenBank/DDBJ databases">
        <title>A draft genome for a cacao thread blight-causing isolate of Paramarasmius palmivorus.</title>
        <authorList>
            <person name="Baruah I.K."/>
            <person name="Bukari Y."/>
            <person name="Amoako-Attah I."/>
            <person name="Meinhardt L.W."/>
            <person name="Bailey B.A."/>
            <person name="Cohen S.P."/>
        </authorList>
    </citation>
    <scope>NUCLEOTIDE SEQUENCE [LARGE SCALE GENOMIC DNA]</scope>
    <source>
        <strain evidence="2 3">GH-12</strain>
    </source>
</reference>
<evidence type="ECO:0000256" key="1">
    <source>
        <dbReference type="SAM" id="Phobius"/>
    </source>
</evidence>
<protein>
    <recommendedName>
        <fullName evidence="4">Copper transporter</fullName>
    </recommendedName>
</protein>
<proteinExistence type="predicted"/>
<sequence>MTHNYITANWETWKWNATSIGTLSTLGGIFVVGFIFLYIDQRRQHRRRAQRAAELDDEEAQMKHVYERARPSASITAPQPAYLSPYRLAEDAAQHPVFAAVKI</sequence>